<accession>A0A0P0P4Y5</accession>
<dbReference type="PROSITE" id="PS51318">
    <property type="entry name" value="TAT"/>
    <property type="match status" value="1"/>
</dbReference>
<sequence length="156" mass="16270">MIRRPPLARRALLLGAGAATLLVACAQGAEPLAIQVYKTPSCGCCTKWVEALRAAGLKPSINELDDLTPVRATYGVADTLSSCHTARIGGYTIEGHVPPSDILRLLQERPKALGLAVPGMPIGSPGMEMPGAGAEPYATLMLLDAKGATRVFARHG</sequence>
<feature type="signal peptide" evidence="1">
    <location>
        <begin position="1"/>
        <end position="26"/>
    </location>
</feature>
<keyword evidence="3" id="KW-1185">Reference proteome</keyword>
<gene>
    <name evidence="2" type="ORF">AQ619_18210</name>
</gene>
<keyword evidence="2" id="KW-0614">Plasmid</keyword>
<evidence type="ECO:0000313" key="3">
    <source>
        <dbReference type="Proteomes" id="UP000056905"/>
    </source>
</evidence>
<reference evidence="2 3" key="1">
    <citation type="submission" date="2015-10" db="EMBL/GenBank/DDBJ databases">
        <title>Conservation of the essential genome among Caulobacter and Brevundimonas species.</title>
        <authorList>
            <person name="Scott D."/>
            <person name="Ely B."/>
        </authorList>
    </citation>
    <scope>NUCLEOTIDE SEQUENCE [LARGE SCALE GENOMIC DNA]</scope>
    <source>
        <strain evidence="2 3">CB4</strain>
        <plasmid evidence="3">CB4 Plasmid</plasmid>
    </source>
</reference>
<dbReference type="OrthoDB" id="14727at2"/>
<evidence type="ECO:0008006" key="4">
    <source>
        <dbReference type="Google" id="ProtNLM"/>
    </source>
</evidence>
<dbReference type="KEGG" id="chq:AQ619_18210"/>
<evidence type="ECO:0000313" key="2">
    <source>
        <dbReference type="EMBL" id="ALL15424.1"/>
    </source>
</evidence>
<geneLocation type="plasmid" evidence="3">
    <name>CB4 Plasmid</name>
</geneLocation>
<evidence type="ECO:0000256" key="1">
    <source>
        <dbReference type="SAM" id="SignalP"/>
    </source>
</evidence>
<dbReference type="Proteomes" id="UP000056905">
    <property type="component" value="Plasmid pCB4"/>
</dbReference>
<dbReference type="PROSITE" id="PS51257">
    <property type="entry name" value="PROKAR_LIPOPROTEIN"/>
    <property type="match status" value="1"/>
</dbReference>
<dbReference type="EMBL" id="CP013003">
    <property type="protein sequence ID" value="ALL15424.1"/>
    <property type="molecule type" value="Genomic_DNA"/>
</dbReference>
<proteinExistence type="predicted"/>
<organism evidence="2 3">
    <name type="scientific">Caulobacter henricii</name>
    <dbReference type="NCBI Taxonomy" id="69395"/>
    <lineage>
        <taxon>Bacteria</taxon>
        <taxon>Pseudomonadati</taxon>
        <taxon>Pseudomonadota</taxon>
        <taxon>Alphaproteobacteria</taxon>
        <taxon>Caulobacterales</taxon>
        <taxon>Caulobacteraceae</taxon>
        <taxon>Caulobacter</taxon>
    </lineage>
</organism>
<dbReference type="AlphaFoldDB" id="A0A0P0P4Y5"/>
<feature type="chain" id="PRO_5006052803" description="Metal-binding protein" evidence="1">
    <location>
        <begin position="27"/>
        <end position="156"/>
    </location>
</feature>
<dbReference type="InterPro" id="IPR006311">
    <property type="entry name" value="TAT_signal"/>
</dbReference>
<dbReference type="Pfam" id="PF04214">
    <property type="entry name" value="DUF411"/>
    <property type="match status" value="1"/>
</dbReference>
<dbReference type="InterPro" id="IPR007332">
    <property type="entry name" value="DUF411"/>
</dbReference>
<protein>
    <recommendedName>
        <fullName evidence="4">Metal-binding protein</fullName>
    </recommendedName>
</protein>
<keyword evidence="1" id="KW-0732">Signal</keyword>
<name>A0A0P0P4Y5_9CAUL</name>